<dbReference type="KEGG" id="spac:B1H29_17930"/>
<organism evidence="1 2">
    <name type="scientific">Streptomyces pactum</name>
    <dbReference type="NCBI Taxonomy" id="68249"/>
    <lineage>
        <taxon>Bacteria</taxon>
        <taxon>Bacillati</taxon>
        <taxon>Actinomycetota</taxon>
        <taxon>Actinomycetes</taxon>
        <taxon>Kitasatosporales</taxon>
        <taxon>Streptomycetaceae</taxon>
        <taxon>Streptomyces</taxon>
    </lineage>
</organism>
<proteinExistence type="predicted"/>
<reference evidence="1 2" key="1">
    <citation type="submission" date="2017-02" db="EMBL/GenBank/DDBJ databases">
        <title>Streptomyces pactum ACT12 Genome sequencing and assembly.</title>
        <authorList>
            <person name="Xue Q."/>
            <person name="Yan X."/>
            <person name="Jia L."/>
            <person name="Yan H."/>
        </authorList>
    </citation>
    <scope>NUCLEOTIDE SEQUENCE [LARGE SCALE GENOMIC DNA]</scope>
    <source>
        <strain evidence="1 2">ACT12</strain>
    </source>
</reference>
<accession>A0A1S6J9W7</accession>
<keyword evidence="2" id="KW-1185">Reference proteome</keyword>
<dbReference type="OrthoDB" id="4295943at2"/>
<dbReference type="AlphaFoldDB" id="A0A1S6J9W7"/>
<evidence type="ECO:0000313" key="2">
    <source>
        <dbReference type="Proteomes" id="UP000189443"/>
    </source>
</evidence>
<sequence length="169" mass="18373">MAMVGLFWITEDCVYVGAEPTGTASGVRLTKDGVETLGLGQGRFWAWDEVRGIDVRDVAVRSAARRLASMAFDSLVVLVTGDGEHPPAFTVRVETEHDGPVETDVLAAVPGGIHTPDEYDLSRALLTRLAAGATPVEDLLTWRRDEPEDVAPTRDERLALLRQWTTTSA</sequence>
<dbReference type="EMBL" id="CP019724">
    <property type="protein sequence ID" value="AQS68562.1"/>
    <property type="molecule type" value="Genomic_DNA"/>
</dbReference>
<dbReference type="RefSeq" id="WP_055418829.1">
    <property type="nucleotide sequence ID" value="NZ_CP019724.1"/>
</dbReference>
<protein>
    <submittedName>
        <fullName evidence="1">Uncharacterized protein</fullName>
    </submittedName>
</protein>
<name>A0A1S6J9W7_9ACTN</name>
<gene>
    <name evidence="1" type="ORF">B1H29_17930</name>
</gene>
<evidence type="ECO:0000313" key="1">
    <source>
        <dbReference type="EMBL" id="AQS68562.1"/>
    </source>
</evidence>
<dbReference type="Proteomes" id="UP000189443">
    <property type="component" value="Chromosome"/>
</dbReference>